<dbReference type="Pfam" id="PF00531">
    <property type="entry name" value="Death"/>
    <property type="match status" value="1"/>
</dbReference>
<dbReference type="OrthoDB" id="10058437at2759"/>
<feature type="non-terminal residue" evidence="2">
    <location>
        <position position="376"/>
    </location>
</feature>
<feature type="domain" description="Death" evidence="1">
    <location>
        <begin position="6"/>
        <end position="71"/>
    </location>
</feature>
<dbReference type="AlphaFoldDB" id="A0A401PSD4"/>
<organism evidence="2 3">
    <name type="scientific">Scyliorhinus torazame</name>
    <name type="common">Cloudy catshark</name>
    <name type="synonym">Catulus torazame</name>
    <dbReference type="NCBI Taxonomy" id="75743"/>
    <lineage>
        <taxon>Eukaryota</taxon>
        <taxon>Metazoa</taxon>
        <taxon>Chordata</taxon>
        <taxon>Craniata</taxon>
        <taxon>Vertebrata</taxon>
        <taxon>Chondrichthyes</taxon>
        <taxon>Elasmobranchii</taxon>
        <taxon>Galeomorphii</taxon>
        <taxon>Galeoidea</taxon>
        <taxon>Carcharhiniformes</taxon>
        <taxon>Scyliorhinidae</taxon>
        <taxon>Scyliorhinus</taxon>
    </lineage>
</organism>
<evidence type="ECO:0000259" key="1">
    <source>
        <dbReference type="Pfam" id="PF00531"/>
    </source>
</evidence>
<reference evidence="2 3" key="1">
    <citation type="journal article" date="2018" name="Nat. Ecol. Evol.">
        <title>Shark genomes provide insights into elasmobranch evolution and the origin of vertebrates.</title>
        <authorList>
            <person name="Hara Y"/>
            <person name="Yamaguchi K"/>
            <person name="Onimaru K"/>
            <person name="Kadota M"/>
            <person name="Koyanagi M"/>
            <person name="Keeley SD"/>
            <person name="Tatsumi K"/>
            <person name="Tanaka K"/>
            <person name="Motone F"/>
            <person name="Kageyama Y"/>
            <person name="Nozu R"/>
            <person name="Adachi N"/>
            <person name="Nishimura O"/>
            <person name="Nakagawa R"/>
            <person name="Tanegashima C"/>
            <person name="Kiyatake I"/>
            <person name="Matsumoto R"/>
            <person name="Murakumo K"/>
            <person name="Nishida K"/>
            <person name="Terakita A"/>
            <person name="Kuratani S"/>
            <person name="Sato K"/>
            <person name="Hyodo S Kuraku.S."/>
        </authorList>
    </citation>
    <scope>NUCLEOTIDE SEQUENCE [LARGE SCALE GENOMIC DNA]</scope>
</reference>
<dbReference type="GO" id="GO:0007165">
    <property type="term" value="P:signal transduction"/>
    <property type="evidence" value="ECO:0007669"/>
    <property type="project" value="InterPro"/>
</dbReference>
<evidence type="ECO:0000313" key="2">
    <source>
        <dbReference type="EMBL" id="GCB76034.1"/>
    </source>
</evidence>
<comment type="caution">
    <text evidence="2">The sequence shown here is derived from an EMBL/GenBank/DDBJ whole genome shotgun (WGS) entry which is preliminary data.</text>
</comment>
<name>A0A401PSD4_SCYTO</name>
<protein>
    <recommendedName>
        <fullName evidence="1">Death domain-containing protein</fullName>
    </recommendedName>
</protein>
<dbReference type="Proteomes" id="UP000288216">
    <property type="component" value="Unassembled WGS sequence"/>
</dbReference>
<dbReference type="CDD" id="cd01670">
    <property type="entry name" value="Death"/>
    <property type="match status" value="1"/>
</dbReference>
<dbReference type="SUPFAM" id="SSF47986">
    <property type="entry name" value="DEATH domain"/>
    <property type="match status" value="1"/>
</dbReference>
<evidence type="ECO:0000313" key="3">
    <source>
        <dbReference type="Proteomes" id="UP000288216"/>
    </source>
</evidence>
<proteinExistence type="predicted"/>
<dbReference type="InterPro" id="IPR011029">
    <property type="entry name" value="DEATH-like_dom_sf"/>
</dbReference>
<keyword evidence="3" id="KW-1185">Reference proteome</keyword>
<dbReference type="EMBL" id="BFAA01010005">
    <property type="protein sequence ID" value="GCB76034.1"/>
    <property type="molecule type" value="Genomic_DNA"/>
</dbReference>
<accession>A0A401PSD4</accession>
<dbReference type="Gene3D" id="1.10.533.10">
    <property type="entry name" value="Death Domain, Fas"/>
    <property type="match status" value="1"/>
</dbReference>
<gene>
    <name evidence="2" type="ORF">scyTo_0016510</name>
</gene>
<dbReference type="InterPro" id="IPR000488">
    <property type="entry name" value="Death_dom"/>
</dbReference>
<sequence length="376" mass="43160">MKLAGRLGNQWKPFAIEFLNFKRYEVDNFESDGTNNQDRAFKMLTAWKCRENFPTVSHLICLLNDAYIDRAAWAFLDHKNSDFNGFNIKVIIADVLDVQKEANKDLDKLFEELFKAEIKKRFKFLNIVNSMESKILKIASGCIDFRLQALSYSALLNFSLQFEKGGPEGIKQLPPLHQKLQDAIMEVLSSNKIMTPKLSFTNYFEGGSYRGALEFFSGGFAIDDMLPILKKRRQFQNLDYLCLDMKTAPQTTLSDLKREFVKQRHKELQKLKTKLFKGKTLSQRDYKLICELFHNIPNIPEEGHGQESRKDEVEKLADVAINMCKASEQATFEYAEFRANEKGAKSGNLAVAIDAVSQHRKLRTTAGSRFESDVMN</sequence>